<dbReference type="InterPro" id="IPR001611">
    <property type="entry name" value="Leu-rich_rpt"/>
</dbReference>
<keyword evidence="4 12" id="KW-0732">Signal</keyword>
<feature type="domain" description="Protein kinase" evidence="13">
    <location>
        <begin position="486"/>
        <end position="768"/>
    </location>
</feature>
<dbReference type="InterPro" id="IPR001245">
    <property type="entry name" value="Ser-Thr/Tyr_kinase_cat_dom"/>
</dbReference>
<dbReference type="FunFam" id="3.30.200.20:FF:000285">
    <property type="entry name" value="Putative inactive leucine-rich repeat receptor-like protein kinase"/>
    <property type="match status" value="1"/>
</dbReference>
<dbReference type="PROSITE" id="PS50011">
    <property type="entry name" value="PROTEIN_KINASE_DOM"/>
    <property type="match status" value="1"/>
</dbReference>
<reference evidence="14" key="1">
    <citation type="journal article" date="2019" name="Science">
        <title>Mutation of a bHLH transcription factor allowed almond domestication.</title>
        <authorList>
            <person name="Sanchez-Perez R."/>
            <person name="Pavan S."/>
            <person name="Mazzeo R."/>
            <person name="Moldovan C."/>
            <person name="Aiese Cigliano R."/>
            <person name="Del Cueto J."/>
            <person name="Ricciardi F."/>
            <person name="Lotti C."/>
            <person name="Ricciardi L."/>
            <person name="Dicenta F."/>
            <person name="Lopez-Marques R.L."/>
            <person name="Lindberg Moller B."/>
        </authorList>
    </citation>
    <scope>NUCLEOTIDE SEQUENCE</scope>
</reference>
<evidence type="ECO:0000313" key="14">
    <source>
        <dbReference type="EMBL" id="BBH06951.1"/>
    </source>
</evidence>
<name>A0A4Y1RRF9_PRUDU</name>
<keyword evidence="5" id="KW-0677">Repeat</keyword>
<dbReference type="FunFam" id="1.10.510.10:FF:000431">
    <property type="entry name" value="Putative inactive leucine-rich repeat receptor-like protein kinase"/>
    <property type="match status" value="1"/>
</dbReference>
<dbReference type="Pfam" id="PF00560">
    <property type="entry name" value="LRR_1"/>
    <property type="match status" value="1"/>
</dbReference>
<dbReference type="Pfam" id="PF07714">
    <property type="entry name" value="PK_Tyr_Ser-Thr"/>
    <property type="match status" value="1"/>
</dbReference>
<evidence type="ECO:0000256" key="8">
    <source>
        <dbReference type="ARBA" id="ARBA00023170"/>
    </source>
</evidence>
<feature type="transmembrane region" description="Helical" evidence="11">
    <location>
        <begin position="397"/>
        <end position="420"/>
    </location>
</feature>
<dbReference type="GO" id="GO:0004672">
    <property type="term" value="F:protein kinase activity"/>
    <property type="evidence" value="ECO:0007669"/>
    <property type="project" value="InterPro"/>
</dbReference>
<evidence type="ECO:0000256" key="6">
    <source>
        <dbReference type="ARBA" id="ARBA00022989"/>
    </source>
</evidence>
<gene>
    <name evidence="14" type="ORF">Prudu_018729</name>
</gene>
<dbReference type="InterPro" id="IPR032675">
    <property type="entry name" value="LRR_dom_sf"/>
</dbReference>
<keyword evidence="2" id="KW-0433">Leucine-rich repeat</keyword>
<keyword evidence="14" id="KW-0808">Transferase</keyword>
<keyword evidence="14" id="KW-0418">Kinase</keyword>
<dbReference type="GO" id="GO:0005524">
    <property type="term" value="F:ATP binding"/>
    <property type="evidence" value="ECO:0007669"/>
    <property type="project" value="InterPro"/>
</dbReference>
<evidence type="ECO:0000256" key="7">
    <source>
        <dbReference type="ARBA" id="ARBA00023136"/>
    </source>
</evidence>
<dbReference type="EMBL" id="AP019303">
    <property type="protein sequence ID" value="BBH06951.1"/>
    <property type="molecule type" value="Genomic_DNA"/>
</dbReference>
<protein>
    <submittedName>
        <fullName evidence="14">Leucine-rich repeat protein kinase family protein</fullName>
    </submittedName>
</protein>
<dbReference type="SUPFAM" id="SSF56112">
    <property type="entry name" value="Protein kinase-like (PK-like)"/>
    <property type="match status" value="1"/>
</dbReference>
<feature type="compositionally biased region" description="Low complexity" evidence="10">
    <location>
        <begin position="776"/>
        <end position="798"/>
    </location>
</feature>
<evidence type="ECO:0000256" key="5">
    <source>
        <dbReference type="ARBA" id="ARBA00022737"/>
    </source>
</evidence>
<evidence type="ECO:0000256" key="12">
    <source>
        <dbReference type="SAM" id="SignalP"/>
    </source>
</evidence>
<feature type="chain" id="PRO_5021322062" evidence="12">
    <location>
        <begin position="33"/>
        <end position="798"/>
    </location>
</feature>
<evidence type="ECO:0000256" key="11">
    <source>
        <dbReference type="SAM" id="Phobius"/>
    </source>
</evidence>
<dbReference type="AlphaFoldDB" id="A0A4Y1RRF9"/>
<evidence type="ECO:0000256" key="1">
    <source>
        <dbReference type="ARBA" id="ARBA00004479"/>
    </source>
</evidence>
<dbReference type="PANTHER" id="PTHR27000">
    <property type="entry name" value="LEUCINE-RICH REPEAT RECEPTOR-LIKE PROTEIN KINASE FAMILY PROTEIN-RELATED"/>
    <property type="match status" value="1"/>
</dbReference>
<dbReference type="FunFam" id="3.80.10.10:FF:000155">
    <property type="entry name" value="Putative inactive leucine-rich repeat receptor-like protein kinase"/>
    <property type="match status" value="1"/>
</dbReference>
<evidence type="ECO:0000259" key="13">
    <source>
        <dbReference type="PROSITE" id="PS50011"/>
    </source>
</evidence>
<evidence type="ECO:0000256" key="3">
    <source>
        <dbReference type="ARBA" id="ARBA00022692"/>
    </source>
</evidence>
<evidence type="ECO:0000256" key="9">
    <source>
        <dbReference type="ARBA" id="ARBA00023180"/>
    </source>
</evidence>
<dbReference type="InterPro" id="IPR000719">
    <property type="entry name" value="Prot_kinase_dom"/>
</dbReference>
<sequence length="798" mass="88331">MSADSAETAMAKVSLCFMPLVLAIILLSATHSEQHQSSQAQTLLRIVRFLNFPTVLNSWNNYKDLCNFEANSSLAVVCYEENITQLHIIGEKDAPLLPRNFSIDSFITTLVKLPSLKVLTLVSLGLWGPLPGKIARLSSLEILNLTSNFLYGAIPLELSSLTTLQTLILDDNMFSGPLPDLLSSLPVLAVLSLKKNLFNSSLPISLSDLENLRVLGLSHNHFYGEVPDFSRLTNLQVLELENNAFGPQFPKLGKKLVTLVLSKNKFRSAIPAEISSYYQLERLDVSSNMFVGPFPASLLSLPSMTYLNFSGNKFTGMLFENMSCDAELKAVDLSSNLLTGSLPKCLLSDSKDRVVLYARNCLDTRNQNQHPFPFCRNEALAVGIIPERSKQKQASKAALALGLIGAICGGVVLVGLIYFIHRRMNTNKTMKKSPPRSITENASSGYTSKLLSDARYVSQTMKMGALGLPGYRTFSFEELEEATQNFDTCTFMGEGSHGQMYRGQLKDGSFVAIRCLKIKGSHSTQNFMHHIELIMKLRHRHLVSALGHCFECYLDDSSVSRIFLVFEYVPNGTLRSWISEGHRRRSLTWTQRIAAAIGIGKGIQFLHTGIIPDILLDQNLVAKISSYNLPILEESMEQGGQGVSSGGSLTSSGGSRQLPVNYNHSAMLLDRMKHDDRTDVHNFGVILLEMIKGRPVKSETQVEVLEDQLEVALTADEAARRSMVDPLVRQTCLDQSLKTLMEICVRCLCKDPADRPSIDDVLWNLQYAEQVQDAWQGGESQSSEGSPVSPSIPSRLTY</sequence>
<evidence type="ECO:0000256" key="10">
    <source>
        <dbReference type="SAM" id="MobiDB-lite"/>
    </source>
</evidence>
<keyword evidence="7 11" id="KW-0472">Membrane</keyword>
<keyword evidence="3 11" id="KW-0812">Transmembrane</keyword>
<feature type="signal peptide" evidence="12">
    <location>
        <begin position="1"/>
        <end position="32"/>
    </location>
</feature>
<keyword evidence="9" id="KW-0325">Glycoprotein</keyword>
<keyword evidence="8" id="KW-0675">Receptor</keyword>
<dbReference type="FunFam" id="3.80.10.10:FF:001001">
    <property type="entry name" value="Probable inactive leucine-rich repeat receptor-like protein kinase At3g03770"/>
    <property type="match status" value="1"/>
</dbReference>
<comment type="subcellular location">
    <subcellularLocation>
        <location evidence="1">Membrane</location>
        <topology evidence="1">Single-pass type I membrane protein</topology>
    </subcellularLocation>
</comment>
<proteinExistence type="predicted"/>
<keyword evidence="6 11" id="KW-1133">Transmembrane helix</keyword>
<feature type="region of interest" description="Disordered" evidence="10">
    <location>
        <begin position="774"/>
        <end position="798"/>
    </location>
</feature>
<dbReference type="PANTHER" id="PTHR27000:SF746">
    <property type="entry name" value="INACTIVE LEUCINE-RICH REPEAT RECEPTOR-LIKE PROTEIN KINASE-RELATED"/>
    <property type="match status" value="1"/>
</dbReference>
<dbReference type="Gene3D" id="3.30.200.20">
    <property type="entry name" value="Phosphorylase Kinase, domain 1"/>
    <property type="match status" value="1"/>
</dbReference>
<organism evidence="14">
    <name type="scientific">Prunus dulcis</name>
    <name type="common">Almond</name>
    <name type="synonym">Amygdalus dulcis</name>
    <dbReference type="NCBI Taxonomy" id="3755"/>
    <lineage>
        <taxon>Eukaryota</taxon>
        <taxon>Viridiplantae</taxon>
        <taxon>Streptophyta</taxon>
        <taxon>Embryophyta</taxon>
        <taxon>Tracheophyta</taxon>
        <taxon>Spermatophyta</taxon>
        <taxon>Magnoliopsida</taxon>
        <taxon>eudicotyledons</taxon>
        <taxon>Gunneridae</taxon>
        <taxon>Pentapetalae</taxon>
        <taxon>rosids</taxon>
        <taxon>fabids</taxon>
        <taxon>Rosales</taxon>
        <taxon>Rosaceae</taxon>
        <taxon>Amygdaloideae</taxon>
        <taxon>Amygdaleae</taxon>
        <taxon>Prunus</taxon>
    </lineage>
</organism>
<dbReference type="GO" id="GO:0016020">
    <property type="term" value="C:membrane"/>
    <property type="evidence" value="ECO:0007669"/>
    <property type="project" value="UniProtKB-SubCell"/>
</dbReference>
<evidence type="ECO:0000256" key="2">
    <source>
        <dbReference type="ARBA" id="ARBA00022614"/>
    </source>
</evidence>
<accession>A0A4Y1RRF9</accession>
<dbReference type="Gene3D" id="3.80.10.10">
    <property type="entry name" value="Ribonuclease Inhibitor"/>
    <property type="match status" value="2"/>
</dbReference>
<evidence type="ECO:0000256" key="4">
    <source>
        <dbReference type="ARBA" id="ARBA00022729"/>
    </source>
</evidence>
<dbReference type="Gene3D" id="1.10.510.10">
    <property type="entry name" value="Transferase(Phosphotransferase) domain 1"/>
    <property type="match status" value="1"/>
</dbReference>
<dbReference type="InterPro" id="IPR011009">
    <property type="entry name" value="Kinase-like_dom_sf"/>
</dbReference>
<dbReference type="SUPFAM" id="SSF52058">
    <property type="entry name" value="L domain-like"/>
    <property type="match status" value="1"/>
</dbReference>